<name>A0ABR0N4L9_GOSAR</name>
<organism evidence="1 2">
    <name type="scientific">Gossypium arboreum</name>
    <name type="common">Tree cotton</name>
    <name type="synonym">Gossypium nanking</name>
    <dbReference type="NCBI Taxonomy" id="29729"/>
    <lineage>
        <taxon>Eukaryota</taxon>
        <taxon>Viridiplantae</taxon>
        <taxon>Streptophyta</taxon>
        <taxon>Embryophyta</taxon>
        <taxon>Tracheophyta</taxon>
        <taxon>Spermatophyta</taxon>
        <taxon>Magnoliopsida</taxon>
        <taxon>eudicotyledons</taxon>
        <taxon>Gunneridae</taxon>
        <taxon>Pentapetalae</taxon>
        <taxon>rosids</taxon>
        <taxon>malvids</taxon>
        <taxon>Malvales</taxon>
        <taxon>Malvaceae</taxon>
        <taxon>Malvoideae</taxon>
        <taxon>Gossypium</taxon>
    </lineage>
</organism>
<dbReference type="EMBL" id="JARKNE010000011">
    <property type="protein sequence ID" value="KAK5785521.1"/>
    <property type="molecule type" value="Genomic_DNA"/>
</dbReference>
<keyword evidence="2" id="KW-1185">Reference proteome</keyword>
<sequence length="62" mass="7057">MELKLILDISVEELIHILAIVNKVPAKEVDEYDSFSFGKGNKARVTKTSRDMEGRKLKEIIP</sequence>
<accession>A0ABR0N4L9</accession>
<protein>
    <submittedName>
        <fullName evidence="1">Uncharacterized protein</fullName>
    </submittedName>
</protein>
<dbReference type="Proteomes" id="UP001358586">
    <property type="component" value="Chromosome 11"/>
</dbReference>
<proteinExistence type="predicted"/>
<gene>
    <name evidence="1" type="ORF">PVK06_040113</name>
</gene>
<evidence type="ECO:0000313" key="2">
    <source>
        <dbReference type="Proteomes" id="UP001358586"/>
    </source>
</evidence>
<reference evidence="1 2" key="1">
    <citation type="submission" date="2023-03" db="EMBL/GenBank/DDBJ databases">
        <title>WGS of Gossypium arboreum.</title>
        <authorList>
            <person name="Yu D."/>
        </authorList>
    </citation>
    <scope>NUCLEOTIDE SEQUENCE [LARGE SCALE GENOMIC DNA]</scope>
    <source>
        <tissue evidence="1">Leaf</tissue>
    </source>
</reference>
<evidence type="ECO:0000313" key="1">
    <source>
        <dbReference type="EMBL" id="KAK5785521.1"/>
    </source>
</evidence>
<comment type="caution">
    <text evidence="1">The sequence shown here is derived from an EMBL/GenBank/DDBJ whole genome shotgun (WGS) entry which is preliminary data.</text>
</comment>